<evidence type="ECO:0000259" key="2">
    <source>
        <dbReference type="Pfam" id="PF01494"/>
    </source>
</evidence>
<dbReference type="PANTHER" id="PTHR43476">
    <property type="entry name" value="3-(3-HYDROXY-PHENYL)PROPIONATE/3-HYDROXYCINNAMIC ACID HYDROXYLASE"/>
    <property type="match status" value="1"/>
</dbReference>
<evidence type="ECO:0000313" key="3">
    <source>
        <dbReference type="EMBL" id="GEK79807.1"/>
    </source>
</evidence>
<dbReference type="SUPFAM" id="SSF51905">
    <property type="entry name" value="FAD/NAD(P)-binding domain"/>
    <property type="match status" value="1"/>
</dbReference>
<dbReference type="PROSITE" id="PS51257">
    <property type="entry name" value="PROKAR_LIPOPROTEIN"/>
    <property type="match status" value="1"/>
</dbReference>
<dbReference type="InterPro" id="IPR050631">
    <property type="entry name" value="PheA/TfdB_FAD_monoxygenase"/>
</dbReference>
<dbReference type="InterPro" id="IPR002938">
    <property type="entry name" value="FAD-bd"/>
</dbReference>
<name>A0AA87RBU5_9MICO</name>
<gene>
    <name evidence="3" type="ORF">ABA31_11580</name>
</gene>
<sequence length="383" mass="39303">MTATRDVAIVGGGAVGLLLACLLAQRGIDVVVLERRTEPGRASRAFGIHPPGLAALDAAGVGAAVRAEALPIRAGSVLSGGRRIASLDFARPVHALPQLRTETILRERLAALAPAALRVGAEVVALRQHAEGVELRLAAGGCVGARWAVGADGVHGRVRRLLGIAVQRRRGAAGYAMADVDDRTGLGAAALLHLEAGGIVESFPLPDGRRRWVARLAEPAQAVSAERLQRILHERLGGTSALPAPLPGGTEPSAFLARQRLAARFASGRVALAGDAAHEVSPIGGQGMSLGWLDALALERALAAAATNGAATNGVARAAAPFAAYELERRPAAVRAMRRAAWNMAMGAPASPPALAARLALARVLALPPARSAMVAAFTMRGL</sequence>
<dbReference type="GO" id="GO:0008688">
    <property type="term" value="F:3-(3-hydroxyphenyl)propionate hydroxylase activity"/>
    <property type="evidence" value="ECO:0007669"/>
    <property type="project" value="TreeGrafter"/>
</dbReference>
<protein>
    <submittedName>
        <fullName evidence="3">Oxidoreductase</fullName>
    </submittedName>
</protein>
<keyword evidence="1" id="KW-0560">Oxidoreductase</keyword>
<dbReference type="RefSeq" id="WP_186808145.1">
    <property type="nucleotide sequence ID" value="NZ_BJUU01000005.1"/>
</dbReference>
<dbReference type="Gene3D" id="3.50.50.60">
    <property type="entry name" value="FAD/NAD(P)-binding domain"/>
    <property type="match status" value="1"/>
</dbReference>
<dbReference type="Pfam" id="PF01494">
    <property type="entry name" value="FAD_binding_3"/>
    <property type="match status" value="1"/>
</dbReference>
<dbReference type="PRINTS" id="PR00420">
    <property type="entry name" value="RNGMNOXGNASE"/>
</dbReference>
<dbReference type="GO" id="GO:0071949">
    <property type="term" value="F:FAD binding"/>
    <property type="evidence" value="ECO:0007669"/>
    <property type="project" value="InterPro"/>
</dbReference>
<dbReference type="Proteomes" id="UP000321749">
    <property type="component" value="Unassembled WGS sequence"/>
</dbReference>
<accession>A0AA87RBU5</accession>
<dbReference type="PANTHER" id="PTHR43476:SF3">
    <property type="entry name" value="FAD-BINDING MONOOXYGENASE"/>
    <property type="match status" value="1"/>
</dbReference>
<feature type="domain" description="FAD-binding" evidence="2">
    <location>
        <begin position="6"/>
        <end position="339"/>
    </location>
</feature>
<dbReference type="Gene3D" id="3.30.70.2450">
    <property type="match status" value="1"/>
</dbReference>
<reference evidence="3 4" key="1">
    <citation type="submission" date="2019-07" db="EMBL/GenBank/DDBJ databases">
        <title>Whole genome shotgun sequence of Agrococcus baldri NBRC 103055.</title>
        <authorList>
            <person name="Hosoyama A."/>
            <person name="Uohara A."/>
            <person name="Ohji S."/>
            <person name="Ichikawa N."/>
        </authorList>
    </citation>
    <scope>NUCLEOTIDE SEQUENCE [LARGE SCALE GENOMIC DNA]</scope>
    <source>
        <strain evidence="3 4">NBRC 103055</strain>
    </source>
</reference>
<comment type="caution">
    <text evidence="3">The sequence shown here is derived from an EMBL/GenBank/DDBJ whole genome shotgun (WGS) entry which is preliminary data.</text>
</comment>
<dbReference type="AlphaFoldDB" id="A0AA87RBU5"/>
<keyword evidence="4" id="KW-1185">Reference proteome</keyword>
<evidence type="ECO:0000313" key="4">
    <source>
        <dbReference type="Proteomes" id="UP000321749"/>
    </source>
</evidence>
<dbReference type="InterPro" id="IPR036188">
    <property type="entry name" value="FAD/NAD-bd_sf"/>
</dbReference>
<organism evidence="3 4">
    <name type="scientific">Agrococcus baldri</name>
    <dbReference type="NCBI Taxonomy" id="153730"/>
    <lineage>
        <taxon>Bacteria</taxon>
        <taxon>Bacillati</taxon>
        <taxon>Actinomycetota</taxon>
        <taxon>Actinomycetes</taxon>
        <taxon>Micrococcales</taxon>
        <taxon>Microbacteriaceae</taxon>
        <taxon>Agrococcus</taxon>
    </lineage>
</organism>
<dbReference type="EMBL" id="BJUU01000005">
    <property type="protein sequence ID" value="GEK79807.1"/>
    <property type="molecule type" value="Genomic_DNA"/>
</dbReference>
<dbReference type="GO" id="GO:0019622">
    <property type="term" value="P:3-(3-hydroxy)phenylpropionate catabolic process"/>
    <property type="evidence" value="ECO:0007669"/>
    <property type="project" value="TreeGrafter"/>
</dbReference>
<evidence type="ECO:0000256" key="1">
    <source>
        <dbReference type="ARBA" id="ARBA00023002"/>
    </source>
</evidence>
<proteinExistence type="predicted"/>